<sequence length="329" mass="34705">MSNPPASPSSFPSPVVCAGMIVVDHLTPPIDRLPKSGELIAVDGLVLNIGGGAANTAMALSRLSVPASICARVGDDAFGRFATETLQAAGVESSAVKIDGRRATSQTLILNVKGEDRRFIHSVGANLGFVPADMDEALATSPRVLHIGYFLILPELDADGLAERFARVRKAGGQTLLDVVTPGPGAYIEPLRKVLPHTDVFVPNTDEAALILGETDPLRQARIFHEMGARRVVVTRGEHGLVSYSGENRLQMGAYPVDFVDGSGGGDAFNAGYILGLLENRCEIDCLKLASAVGASCVRAVGTTAGVFSRPEAEEFLRRHPITLEPVDA</sequence>
<gene>
    <name evidence="5" type="primary">ydjH</name>
    <name evidence="5" type="ORF">BSF38_00448</name>
</gene>
<dbReference type="InterPro" id="IPR011611">
    <property type="entry name" value="PfkB_dom"/>
</dbReference>
<proteinExistence type="inferred from homology"/>
<name>A0A1U7CJB8_9BACT</name>
<dbReference type="STRING" id="1387353.BSF38_00448"/>
<organism evidence="5 6">
    <name type="scientific">Paludisphaera borealis</name>
    <dbReference type="NCBI Taxonomy" id="1387353"/>
    <lineage>
        <taxon>Bacteria</taxon>
        <taxon>Pseudomonadati</taxon>
        <taxon>Planctomycetota</taxon>
        <taxon>Planctomycetia</taxon>
        <taxon>Isosphaerales</taxon>
        <taxon>Isosphaeraceae</taxon>
        <taxon>Paludisphaera</taxon>
    </lineage>
</organism>
<comment type="similarity">
    <text evidence="1">Belongs to the carbohydrate kinase PfkB family.</text>
</comment>
<dbReference type="InterPro" id="IPR002173">
    <property type="entry name" value="Carboh/pur_kinase_PfkB_CS"/>
</dbReference>
<dbReference type="AlphaFoldDB" id="A0A1U7CJB8"/>
<reference evidence="6" key="1">
    <citation type="submission" date="2016-12" db="EMBL/GenBank/DDBJ databases">
        <title>Comparative genomics of four Isosphaeraceae planctomycetes: a common pool of plasmids and glycoside hydrolase genes.</title>
        <authorList>
            <person name="Ivanova A."/>
        </authorList>
    </citation>
    <scope>NUCLEOTIDE SEQUENCE [LARGE SCALE GENOMIC DNA]</scope>
    <source>
        <strain evidence="6">PX4</strain>
    </source>
</reference>
<dbReference type="Proteomes" id="UP000186309">
    <property type="component" value="Chromosome"/>
</dbReference>
<dbReference type="InterPro" id="IPR029056">
    <property type="entry name" value="Ribokinase-like"/>
</dbReference>
<dbReference type="CDD" id="cd01166">
    <property type="entry name" value="KdgK"/>
    <property type="match status" value="1"/>
</dbReference>
<dbReference type="EC" id="2.7.1.-" evidence="5"/>
<dbReference type="InterPro" id="IPR002139">
    <property type="entry name" value="Ribo/fructo_kinase"/>
</dbReference>
<evidence type="ECO:0000313" key="5">
    <source>
        <dbReference type="EMBL" id="APW59035.1"/>
    </source>
</evidence>
<dbReference type="PROSITE" id="PS00583">
    <property type="entry name" value="PFKB_KINASES_1"/>
    <property type="match status" value="1"/>
</dbReference>
<dbReference type="GO" id="GO:0016301">
    <property type="term" value="F:kinase activity"/>
    <property type="evidence" value="ECO:0007669"/>
    <property type="project" value="UniProtKB-KW"/>
</dbReference>
<dbReference type="PANTHER" id="PTHR10584">
    <property type="entry name" value="SUGAR KINASE"/>
    <property type="match status" value="1"/>
</dbReference>
<dbReference type="SUPFAM" id="SSF53613">
    <property type="entry name" value="Ribokinase-like"/>
    <property type="match status" value="1"/>
</dbReference>
<evidence type="ECO:0000313" key="6">
    <source>
        <dbReference type="Proteomes" id="UP000186309"/>
    </source>
</evidence>
<dbReference type="KEGG" id="pbor:BSF38_00448"/>
<evidence type="ECO:0000259" key="4">
    <source>
        <dbReference type="Pfam" id="PF00294"/>
    </source>
</evidence>
<dbReference type="GO" id="GO:0006796">
    <property type="term" value="P:phosphate-containing compound metabolic process"/>
    <property type="evidence" value="ECO:0007669"/>
    <property type="project" value="UniProtKB-ARBA"/>
</dbReference>
<evidence type="ECO:0000256" key="1">
    <source>
        <dbReference type="ARBA" id="ARBA00010688"/>
    </source>
</evidence>
<dbReference type="PRINTS" id="PR00990">
    <property type="entry name" value="RIBOKINASE"/>
</dbReference>
<feature type="domain" description="Carbohydrate kinase PfkB" evidence="4">
    <location>
        <begin position="22"/>
        <end position="305"/>
    </location>
</feature>
<accession>A0A1U7CJB8</accession>
<protein>
    <submittedName>
        <fullName evidence="5">Putative sugar kinase YdjH</fullName>
        <ecNumber evidence="5">2.7.1.-</ecNumber>
    </submittedName>
</protein>
<dbReference type="Gene3D" id="3.40.1190.20">
    <property type="match status" value="1"/>
</dbReference>
<keyword evidence="6" id="KW-1185">Reference proteome</keyword>
<keyword evidence="3 5" id="KW-0418">Kinase</keyword>
<keyword evidence="2 5" id="KW-0808">Transferase</keyword>
<dbReference type="GO" id="GO:0005829">
    <property type="term" value="C:cytosol"/>
    <property type="evidence" value="ECO:0007669"/>
    <property type="project" value="TreeGrafter"/>
</dbReference>
<dbReference type="PANTHER" id="PTHR10584:SF166">
    <property type="entry name" value="RIBOKINASE"/>
    <property type="match status" value="1"/>
</dbReference>
<dbReference type="EMBL" id="CP019082">
    <property type="protein sequence ID" value="APW59035.1"/>
    <property type="molecule type" value="Genomic_DNA"/>
</dbReference>
<evidence type="ECO:0000256" key="3">
    <source>
        <dbReference type="ARBA" id="ARBA00022777"/>
    </source>
</evidence>
<dbReference type="RefSeq" id="WP_237170709.1">
    <property type="nucleotide sequence ID" value="NZ_CP019082.1"/>
</dbReference>
<evidence type="ECO:0000256" key="2">
    <source>
        <dbReference type="ARBA" id="ARBA00022679"/>
    </source>
</evidence>
<dbReference type="Pfam" id="PF00294">
    <property type="entry name" value="PfkB"/>
    <property type="match status" value="1"/>
</dbReference>